<feature type="transmembrane region" description="Helical" evidence="10">
    <location>
        <begin position="613"/>
        <end position="636"/>
    </location>
</feature>
<evidence type="ECO:0000256" key="6">
    <source>
        <dbReference type="ARBA" id="ARBA00022840"/>
    </source>
</evidence>
<feature type="transmembrane region" description="Helical" evidence="10">
    <location>
        <begin position="648"/>
        <end position="667"/>
    </location>
</feature>
<evidence type="ECO:0000259" key="11">
    <source>
        <dbReference type="PROSITE" id="PS50893"/>
    </source>
</evidence>
<keyword evidence="7 10" id="KW-1133">Transmembrane helix</keyword>
<dbReference type="SUPFAM" id="SSF52540">
    <property type="entry name" value="P-loop containing nucleoside triphosphate hydrolases"/>
    <property type="match status" value="2"/>
</dbReference>
<feature type="transmembrane region" description="Helical" evidence="10">
    <location>
        <begin position="679"/>
        <end position="700"/>
    </location>
</feature>
<comment type="subcellular location">
    <subcellularLocation>
        <location evidence="1">Membrane</location>
        <topology evidence="1">Multi-pass membrane protein</topology>
    </subcellularLocation>
</comment>
<dbReference type="InterPro" id="IPR034003">
    <property type="entry name" value="ABCG_PDR_2"/>
</dbReference>
<feature type="domain" description="ABC transporter" evidence="11">
    <location>
        <begin position="168"/>
        <end position="424"/>
    </location>
</feature>
<protein>
    <recommendedName>
        <fullName evidence="11">ABC transporter domain-containing protein</fullName>
    </recommendedName>
</protein>
<feature type="region of interest" description="Disordered" evidence="9">
    <location>
        <begin position="84"/>
        <end position="103"/>
    </location>
</feature>
<dbReference type="InterPro" id="IPR003593">
    <property type="entry name" value="AAA+_ATPase"/>
</dbReference>
<keyword evidence="6" id="KW-0067">ATP-binding</keyword>
<feature type="compositionally biased region" description="Polar residues" evidence="9">
    <location>
        <begin position="39"/>
        <end position="67"/>
    </location>
</feature>
<feature type="region of interest" description="Disordered" evidence="9">
    <location>
        <begin position="834"/>
        <end position="874"/>
    </location>
</feature>
<dbReference type="InterPro" id="IPR010929">
    <property type="entry name" value="PDR_CDR_ABC"/>
</dbReference>
<dbReference type="PANTHER" id="PTHR19241">
    <property type="entry name" value="ATP-BINDING CASSETTE TRANSPORTER"/>
    <property type="match status" value="1"/>
</dbReference>
<feature type="transmembrane region" description="Helical" evidence="10">
    <location>
        <begin position="571"/>
        <end position="592"/>
    </location>
</feature>
<keyword evidence="4 10" id="KW-0812">Transmembrane</keyword>
<keyword evidence="5" id="KW-0547">Nucleotide-binding</keyword>
<accession>A0ABP0D930</accession>
<dbReference type="Pfam" id="PF14510">
    <property type="entry name" value="ABC_trans_N"/>
    <property type="match status" value="1"/>
</dbReference>
<evidence type="ECO:0000313" key="13">
    <source>
        <dbReference type="Proteomes" id="UP001642501"/>
    </source>
</evidence>
<evidence type="ECO:0000256" key="4">
    <source>
        <dbReference type="ARBA" id="ARBA00022692"/>
    </source>
</evidence>
<dbReference type="PROSITE" id="PS00211">
    <property type="entry name" value="ABC_TRANSPORTER_1"/>
    <property type="match status" value="1"/>
</dbReference>
<feature type="transmembrane region" description="Helical" evidence="10">
    <location>
        <begin position="1356"/>
        <end position="1379"/>
    </location>
</feature>
<gene>
    <name evidence="12" type="ORF">SEPCBS57363_001220</name>
</gene>
<evidence type="ECO:0000256" key="3">
    <source>
        <dbReference type="ARBA" id="ARBA00022448"/>
    </source>
</evidence>
<reference evidence="12 13" key="1">
    <citation type="submission" date="2024-01" db="EMBL/GenBank/DDBJ databases">
        <authorList>
            <person name="Allen C."/>
            <person name="Tagirdzhanova G."/>
        </authorList>
    </citation>
    <scope>NUCLEOTIDE SEQUENCE [LARGE SCALE GENOMIC DNA]</scope>
    <source>
        <strain evidence="12 13">CBS 573.63</strain>
    </source>
</reference>
<evidence type="ECO:0000256" key="5">
    <source>
        <dbReference type="ARBA" id="ARBA00022741"/>
    </source>
</evidence>
<dbReference type="PROSITE" id="PS50893">
    <property type="entry name" value="ABC_TRANSPORTER_2"/>
    <property type="match status" value="2"/>
</dbReference>
<evidence type="ECO:0000256" key="2">
    <source>
        <dbReference type="ARBA" id="ARBA00006012"/>
    </source>
</evidence>
<feature type="transmembrane region" description="Helical" evidence="10">
    <location>
        <begin position="536"/>
        <end position="559"/>
    </location>
</feature>
<dbReference type="CDD" id="cd03233">
    <property type="entry name" value="ABCG_PDR_domain1"/>
    <property type="match status" value="1"/>
</dbReference>
<comment type="caution">
    <text evidence="12">The sequence shown here is derived from an EMBL/GenBank/DDBJ whole genome shotgun (WGS) entry which is preliminary data.</text>
</comment>
<feature type="transmembrane region" description="Helical" evidence="10">
    <location>
        <begin position="1391"/>
        <end position="1415"/>
    </location>
</feature>
<keyword evidence="3" id="KW-0813">Transport</keyword>
<comment type="similarity">
    <text evidence="2">Belongs to the ABC transporter superfamily. ABCG family. PDR (TC 3.A.1.205) subfamily.</text>
</comment>
<dbReference type="InterPro" id="IPR029481">
    <property type="entry name" value="ABC_trans_N"/>
</dbReference>
<dbReference type="EMBL" id="CAWUOM010000012">
    <property type="protein sequence ID" value="CAK7264714.1"/>
    <property type="molecule type" value="Genomic_DNA"/>
</dbReference>
<evidence type="ECO:0000256" key="8">
    <source>
        <dbReference type="ARBA" id="ARBA00023136"/>
    </source>
</evidence>
<dbReference type="InterPro" id="IPR027417">
    <property type="entry name" value="P-loop_NTPase"/>
</dbReference>
<dbReference type="Proteomes" id="UP001642501">
    <property type="component" value="Unassembled WGS sequence"/>
</dbReference>
<feature type="transmembrane region" description="Helical" evidence="10">
    <location>
        <begin position="1510"/>
        <end position="1528"/>
    </location>
</feature>
<dbReference type="Gene3D" id="3.40.50.300">
    <property type="entry name" value="P-loop containing nucleotide triphosphate hydrolases"/>
    <property type="match status" value="2"/>
</dbReference>
<dbReference type="Pfam" id="PF06422">
    <property type="entry name" value="PDR_CDR"/>
    <property type="match status" value="1"/>
</dbReference>
<feature type="transmembrane region" description="Helical" evidence="10">
    <location>
        <begin position="1274"/>
        <end position="1297"/>
    </location>
</feature>
<dbReference type="Pfam" id="PF00005">
    <property type="entry name" value="ABC_tran"/>
    <property type="match status" value="2"/>
</dbReference>
<feature type="compositionally biased region" description="Low complexity" evidence="9">
    <location>
        <begin position="852"/>
        <end position="869"/>
    </location>
</feature>
<feature type="transmembrane region" description="Helical" evidence="10">
    <location>
        <begin position="1243"/>
        <end position="1262"/>
    </location>
</feature>
<organism evidence="12 13">
    <name type="scientific">Sporothrix epigloea</name>
    <dbReference type="NCBI Taxonomy" id="1892477"/>
    <lineage>
        <taxon>Eukaryota</taxon>
        <taxon>Fungi</taxon>
        <taxon>Dikarya</taxon>
        <taxon>Ascomycota</taxon>
        <taxon>Pezizomycotina</taxon>
        <taxon>Sordariomycetes</taxon>
        <taxon>Sordariomycetidae</taxon>
        <taxon>Ophiostomatales</taxon>
        <taxon>Ophiostomataceae</taxon>
        <taxon>Sporothrix</taxon>
    </lineage>
</organism>
<name>A0ABP0D930_9PEZI</name>
<proteinExistence type="inferred from homology"/>
<evidence type="ECO:0000256" key="9">
    <source>
        <dbReference type="SAM" id="MobiDB-lite"/>
    </source>
</evidence>
<evidence type="ECO:0000256" key="10">
    <source>
        <dbReference type="SAM" id="Phobius"/>
    </source>
</evidence>
<feature type="domain" description="ABC transporter" evidence="11">
    <location>
        <begin position="905"/>
        <end position="1147"/>
    </location>
</feature>
<evidence type="ECO:0000256" key="7">
    <source>
        <dbReference type="ARBA" id="ARBA00022989"/>
    </source>
</evidence>
<evidence type="ECO:0000313" key="12">
    <source>
        <dbReference type="EMBL" id="CAK7264714.1"/>
    </source>
</evidence>
<feature type="region of interest" description="Disordered" evidence="9">
    <location>
        <begin position="1"/>
        <end position="68"/>
    </location>
</feature>
<dbReference type="InterPro" id="IPR017871">
    <property type="entry name" value="ABC_transporter-like_CS"/>
</dbReference>
<dbReference type="InterPro" id="IPR043926">
    <property type="entry name" value="ABCG_dom"/>
</dbReference>
<dbReference type="InterPro" id="IPR003439">
    <property type="entry name" value="ABC_transporter-like_ATP-bd"/>
</dbReference>
<feature type="transmembrane region" description="Helical" evidence="10">
    <location>
        <begin position="1317"/>
        <end position="1344"/>
    </location>
</feature>
<dbReference type="SMART" id="SM00382">
    <property type="entry name" value="AAA"/>
    <property type="match status" value="2"/>
</dbReference>
<dbReference type="InterPro" id="IPR013525">
    <property type="entry name" value="ABC2_TM"/>
</dbReference>
<dbReference type="CDD" id="cd03232">
    <property type="entry name" value="ABCG_PDR_domain2"/>
    <property type="match status" value="1"/>
</dbReference>
<evidence type="ECO:0000256" key="1">
    <source>
        <dbReference type="ARBA" id="ARBA00004141"/>
    </source>
</evidence>
<sequence>MASNTDSPEPLDAASQAEASAPSTVQTEAAGGIPENKNTDSNDVNGDAESVSSGRSDLTRSHTNTMINADDRTAIRRIATAMSTTGRQGEAEAGPMAGDPALDPTSPSFDLSKWLGKFIRAMRGEGNENTHMEPGVVFKNLIVSGSAPDLQVQQTVASMMLESLNLPLRIGEALGLRQRAPNKRILNKFHGVVNGGELLVVLGRPGSGCSTLLKTICGELHGLHVDAESTIHYSGIPQAKMMKEFRGETIYNQEVDKHFPELTVGQTLEFAAQVRMPSHKWAHLEKRMTRREVSSYAAQVVMAVCGLSHTFNTKVGNDFVRGVSGGERKRVSIAEMMVAGSPFMGWDNSTRGLDSATALKFVQTLRIASDLARSSNAVAIYQASESIYQLFDKATVLYEGRQIYFGPAQGAKAYFEGLGWQCPSRQTTGDFLTSVTNPVERKPKPGMENRVPRTAEEFEACWLKSTEYEALLAEIAEYETAHPLDAHGQTVAAMRVAKNTKQSKNVRPKSPFIISYWMQVKLTTRRAYQRMWNDKAPTITTAFTCIVLALIIGSTVYGTPDATVGFFPKSSALFMAVLLNALVTLTEINSLYAQRPIVEKHATYAFYHPSADAVAGVLADVPVKFIVATCFNLVLYFMAGLRREPAQFFIYFLITFTSTFTMSAIFRTMAALTKTISQAMSLAGIVVLGLVMYTGFVITVPTMHPWFSWIRWINPIYYAFEGLVANEFHGRNFLCSVIIPAYSPPIGDSWICNVVGSVAGQDYVSGDAYIADSFGYYYSHLWRNFGIMIAFLIFFMLIYFVATEINSVPSSAGEMLVFQKGHIPPHLLKGAPRGYSSHKSGDNVDGGDKVGNGKNSGSAKSESGASSAAGDEENVVRVGDAGEKPTSPVAGKTAVHGIPPQKDIFTWKNVVYDIEVKGKERRLLDHVSGWVKPGTLTALMGVSGAGKTTLLDVLAERTTMGVITGDMFVNGKARGANFQRNTGYVQQQDLHLETATVRESLRFSATLRQPKTVSRAEKYAFVEEVIQMLNMEDFADAVVGVLGQGLNVEQRKLLTIGVELAAKPKLLLFLDEPTSGLDSQSSWAICNFLRKLADAGQAVLCTIHQPSAVLFEQFDRLLFLAAGGKTVYFGEVGNDSRTLLDYFQAKGARACGDAENPAEYMLEIVNKTVAGDGKDWHATWTASREREAVETEISRIYESKQNEASAAAEEPDSNSEFAMPFGAQLVAVTHRIFQQYWRMPEYIFAKLSLGILAGLFVGFSFFQAKGTLAGMQGVIFSVFQILTIFSSLVQQIMPLFVTQRSLYEVRERPGKMYSWKVFMIANIIVEFPWQILTGIVTYACFYYPVVGVQDSQRQGLVLLFLIELMLYASSFATMCIAALPDAQTAGGIVTLLVMTSLIFSGVLQTPVALPGFWIFMYRVSPFTYWISGVVSTAVHGRPIECSTAETSVFSPPMGYTCGQYLAPYLALAPGKLQNPEATADCRYCQISVADQFLSQSDIYYSTRWRNFGLMWAYILFNIFIAILTYYVFRVRKMSFSLGSVSSLRFWDKYKKKEEQ</sequence>
<dbReference type="Pfam" id="PF01061">
    <property type="entry name" value="ABC2_membrane"/>
    <property type="match status" value="2"/>
</dbReference>
<dbReference type="Pfam" id="PF19055">
    <property type="entry name" value="ABC2_membrane_7"/>
    <property type="match status" value="1"/>
</dbReference>
<keyword evidence="8 10" id="KW-0472">Membrane</keyword>
<feature type="transmembrane region" description="Helical" evidence="10">
    <location>
        <begin position="781"/>
        <end position="802"/>
    </location>
</feature>
<feature type="compositionally biased region" description="Polar residues" evidence="9">
    <location>
        <begin position="17"/>
        <end position="27"/>
    </location>
</feature>
<feature type="compositionally biased region" description="Basic and acidic residues" evidence="9">
    <location>
        <begin position="839"/>
        <end position="848"/>
    </location>
</feature>
<keyword evidence="13" id="KW-1185">Reference proteome</keyword>
<dbReference type="InterPro" id="IPR034001">
    <property type="entry name" value="ABCG_PDR_1"/>
</dbReference>